<accession>A0ABS5ZDD1</accession>
<dbReference type="Proteomes" id="UP000690515">
    <property type="component" value="Unassembled WGS sequence"/>
</dbReference>
<organism evidence="2 3">
    <name type="scientific">Zooshikella harenae</name>
    <dbReference type="NCBI Taxonomy" id="2827238"/>
    <lineage>
        <taxon>Bacteria</taxon>
        <taxon>Pseudomonadati</taxon>
        <taxon>Pseudomonadota</taxon>
        <taxon>Gammaproteobacteria</taxon>
        <taxon>Oceanospirillales</taxon>
        <taxon>Zooshikellaceae</taxon>
        <taxon>Zooshikella</taxon>
    </lineage>
</organism>
<sequence>MIIKTADSIHEHIQQLEYISSLDLASSQLSQVRLWLKSLKHDYQVEQNSAYFIDHHFGDRNDWAIIHQLRLWQGSYLIQPSHLLINTHLQCFFFKSKSFHPGLTITNDGTFQVVSPKGYRIIESPLTQNEKQKAALSTFIANKGIQARKLFKPINPMFIDSVLVPSSSFIRRPQRSQLNVNHIIHADQIAEFIDTQQASLPEAKDKVSSKKLKQFAETLTSYHSPVQADYFQRLGITQSKEIKTKPESQYQCAKCNIDISETVARFCLKHVQRFKGKKYCYSCQQFYSI</sequence>
<dbReference type="Pfam" id="PF08378">
    <property type="entry name" value="NERD"/>
    <property type="match status" value="1"/>
</dbReference>
<evidence type="ECO:0000313" key="3">
    <source>
        <dbReference type="Proteomes" id="UP000690515"/>
    </source>
</evidence>
<protein>
    <submittedName>
        <fullName evidence="2">NERD domain-containing protein</fullName>
    </submittedName>
</protein>
<dbReference type="EMBL" id="JAGSOY010000028">
    <property type="protein sequence ID" value="MBU2711995.1"/>
    <property type="molecule type" value="Genomic_DNA"/>
</dbReference>
<reference evidence="2 3" key="1">
    <citation type="submission" date="2021-04" db="EMBL/GenBank/DDBJ databases">
        <authorList>
            <person name="Pira H."/>
            <person name="Risdian C."/>
            <person name="Wink J."/>
        </authorList>
    </citation>
    <scope>NUCLEOTIDE SEQUENCE [LARGE SCALE GENOMIC DNA]</scope>
    <source>
        <strain evidence="2 3">WH53</strain>
    </source>
</reference>
<name>A0ABS5ZDD1_9GAMM</name>
<comment type="caution">
    <text evidence="2">The sequence shown here is derived from an EMBL/GenBank/DDBJ whole genome shotgun (WGS) entry which is preliminary data.</text>
</comment>
<dbReference type="InterPro" id="IPR011528">
    <property type="entry name" value="NERD"/>
</dbReference>
<evidence type="ECO:0000313" key="2">
    <source>
        <dbReference type="EMBL" id="MBU2711995.1"/>
    </source>
</evidence>
<evidence type="ECO:0000259" key="1">
    <source>
        <dbReference type="Pfam" id="PF08378"/>
    </source>
</evidence>
<proteinExistence type="predicted"/>
<dbReference type="RefSeq" id="WP_215820151.1">
    <property type="nucleotide sequence ID" value="NZ_JAGSOY010000028.1"/>
</dbReference>
<keyword evidence="3" id="KW-1185">Reference proteome</keyword>
<feature type="domain" description="NERD" evidence="1">
    <location>
        <begin position="43"/>
        <end position="146"/>
    </location>
</feature>
<gene>
    <name evidence="2" type="ORF">KCG35_13070</name>
</gene>